<keyword evidence="1 2" id="KW-0812">Transmembrane</keyword>
<protein>
    <submittedName>
        <fullName evidence="2">Transmembrane protein, putative</fullName>
    </submittedName>
</protein>
<dbReference type="Proteomes" id="UP000009168">
    <property type="component" value="Unassembled WGS sequence"/>
</dbReference>
<name>Q24D35_TETTS</name>
<reference evidence="3" key="1">
    <citation type="journal article" date="2006" name="PLoS Biol.">
        <title>Macronuclear genome sequence of the ciliate Tetrahymena thermophila, a model eukaryote.</title>
        <authorList>
            <person name="Eisen J.A."/>
            <person name="Coyne R.S."/>
            <person name="Wu M."/>
            <person name="Wu D."/>
            <person name="Thiagarajan M."/>
            <person name="Wortman J.R."/>
            <person name="Badger J.H."/>
            <person name="Ren Q."/>
            <person name="Amedeo P."/>
            <person name="Jones K.M."/>
            <person name="Tallon L.J."/>
            <person name="Delcher A.L."/>
            <person name="Salzberg S.L."/>
            <person name="Silva J.C."/>
            <person name="Haas B.J."/>
            <person name="Majoros W.H."/>
            <person name="Farzad M."/>
            <person name="Carlton J.M."/>
            <person name="Smith R.K. Jr."/>
            <person name="Garg J."/>
            <person name="Pearlman R.E."/>
            <person name="Karrer K.M."/>
            <person name="Sun L."/>
            <person name="Manning G."/>
            <person name="Elde N.C."/>
            <person name="Turkewitz A.P."/>
            <person name="Asai D.J."/>
            <person name="Wilkes D.E."/>
            <person name="Wang Y."/>
            <person name="Cai H."/>
            <person name="Collins K."/>
            <person name="Stewart B.A."/>
            <person name="Lee S.R."/>
            <person name="Wilamowska K."/>
            <person name="Weinberg Z."/>
            <person name="Ruzzo W.L."/>
            <person name="Wloga D."/>
            <person name="Gaertig J."/>
            <person name="Frankel J."/>
            <person name="Tsao C.-C."/>
            <person name="Gorovsky M.A."/>
            <person name="Keeling P.J."/>
            <person name="Waller R.F."/>
            <person name="Patron N.J."/>
            <person name="Cherry J.M."/>
            <person name="Stover N.A."/>
            <person name="Krieger C.J."/>
            <person name="del Toro C."/>
            <person name="Ryder H.F."/>
            <person name="Williamson S.C."/>
            <person name="Barbeau R.A."/>
            <person name="Hamilton E.P."/>
            <person name="Orias E."/>
        </authorList>
    </citation>
    <scope>NUCLEOTIDE SEQUENCE [LARGE SCALE GENOMIC DNA]</scope>
    <source>
        <strain evidence="3">SB210</strain>
    </source>
</reference>
<dbReference type="HOGENOM" id="CLU_2255574_0_0_1"/>
<evidence type="ECO:0000256" key="1">
    <source>
        <dbReference type="SAM" id="Phobius"/>
    </source>
</evidence>
<evidence type="ECO:0000313" key="2">
    <source>
        <dbReference type="EMBL" id="EAS05706.2"/>
    </source>
</evidence>
<proteinExistence type="predicted"/>
<keyword evidence="1" id="KW-0472">Membrane</keyword>
<keyword evidence="3" id="KW-1185">Reference proteome</keyword>
<organism evidence="2 3">
    <name type="scientific">Tetrahymena thermophila (strain SB210)</name>
    <dbReference type="NCBI Taxonomy" id="312017"/>
    <lineage>
        <taxon>Eukaryota</taxon>
        <taxon>Sar</taxon>
        <taxon>Alveolata</taxon>
        <taxon>Ciliophora</taxon>
        <taxon>Intramacronucleata</taxon>
        <taxon>Oligohymenophorea</taxon>
        <taxon>Hymenostomatida</taxon>
        <taxon>Tetrahymenina</taxon>
        <taxon>Tetrahymenidae</taxon>
        <taxon>Tetrahymena</taxon>
    </lineage>
</organism>
<dbReference type="AlphaFoldDB" id="Q24D35"/>
<dbReference type="InParanoid" id="Q24D35"/>
<feature type="transmembrane region" description="Helical" evidence="1">
    <location>
        <begin position="20"/>
        <end position="38"/>
    </location>
</feature>
<dbReference type="RefSeq" id="XP_001025951.2">
    <property type="nucleotide sequence ID" value="XM_001025951.2"/>
</dbReference>
<dbReference type="KEGG" id="tet:TTHERM_01114170"/>
<gene>
    <name evidence="2" type="ORF">TTHERM_01114170</name>
</gene>
<accession>Q24D35</accession>
<evidence type="ECO:0000313" key="3">
    <source>
        <dbReference type="Proteomes" id="UP000009168"/>
    </source>
</evidence>
<sequence>MIKNKRKIKKIQIQHKMKALLLTVVAIATLLTITGFVFNGKHASLESREIRYYDGCTNLELTTAGVFVDDTCSQAYKYTVIPLPTLKRSNFVSGCVPGYKYVLTDFTSFDQIQEVRRTPC</sequence>
<keyword evidence="1" id="KW-1133">Transmembrane helix</keyword>
<dbReference type="GeneID" id="7827783"/>
<dbReference type="EMBL" id="GG662333">
    <property type="protein sequence ID" value="EAS05706.2"/>
    <property type="molecule type" value="Genomic_DNA"/>
</dbReference>